<reference evidence="3" key="1">
    <citation type="submission" date="2018-05" db="EMBL/GenBank/DDBJ databases">
        <title>Draft genome sequence of Stemphylium lycopersici strain CIDEFI 213.</title>
        <authorList>
            <person name="Medina R."/>
            <person name="Franco M.E.E."/>
            <person name="Lucentini C.G."/>
            <person name="Saparrat M.C.N."/>
            <person name="Balatti P.A."/>
        </authorList>
    </citation>
    <scope>NUCLEOTIDE SEQUENCE [LARGE SCALE GENOMIC DNA]</scope>
    <source>
        <strain evidence="3">CIDEFI 213</strain>
    </source>
</reference>
<evidence type="ECO:0000313" key="3">
    <source>
        <dbReference type="Proteomes" id="UP000249619"/>
    </source>
</evidence>
<sequence>MSNQSNDRDPEEGTPTNTGYSRFWELEESVFPNNEGDYASSFMRPHGPSNELARRTNPPPWSDPDQAWRYDGGHVYTGEGFKFSRRTQPQNTETMSSSRRPVASQPGDLLQGTGRPQVPSPLQEGQNSLPPRGPQGFGAGKKTSSALLVAFSLTYRATIQGLQSSGTAYGVAPQGAAAPQNLNEQSSSSEKNKFNFVSWNDEAKRTLYRWKRVLKKGPPAYVHHFPGETVESLRDAWDKYGDEGKRLHEEWVLARGGK</sequence>
<protein>
    <submittedName>
        <fullName evidence="2">Uncharacterized protein</fullName>
    </submittedName>
</protein>
<dbReference type="Proteomes" id="UP000249619">
    <property type="component" value="Unassembled WGS sequence"/>
</dbReference>
<name>A0A364NFG3_STELY</name>
<organism evidence="2 3">
    <name type="scientific">Stemphylium lycopersici</name>
    <name type="common">Tomato gray leaf spot disease fungus</name>
    <name type="synonym">Thyrospora lycopersici</name>
    <dbReference type="NCBI Taxonomy" id="183478"/>
    <lineage>
        <taxon>Eukaryota</taxon>
        <taxon>Fungi</taxon>
        <taxon>Dikarya</taxon>
        <taxon>Ascomycota</taxon>
        <taxon>Pezizomycotina</taxon>
        <taxon>Dothideomycetes</taxon>
        <taxon>Pleosporomycetidae</taxon>
        <taxon>Pleosporales</taxon>
        <taxon>Pleosporineae</taxon>
        <taxon>Pleosporaceae</taxon>
        <taxon>Stemphylium</taxon>
    </lineage>
</organism>
<dbReference type="EMBL" id="QGDH01000006">
    <property type="protein sequence ID" value="RAR16039.1"/>
    <property type="molecule type" value="Genomic_DNA"/>
</dbReference>
<dbReference type="AlphaFoldDB" id="A0A364NFG3"/>
<evidence type="ECO:0000256" key="1">
    <source>
        <dbReference type="SAM" id="MobiDB-lite"/>
    </source>
</evidence>
<comment type="caution">
    <text evidence="2">The sequence shown here is derived from an EMBL/GenBank/DDBJ whole genome shotgun (WGS) entry which is preliminary data.</text>
</comment>
<feature type="region of interest" description="Disordered" evidence="1">
    <location>
        <begin position="1"/>
        <end position="140"/>
    </location>
</feature>
<keyword evidence="3" id="KW-1185">Reference proteome</keyword>
<dbReference type="OrthoDB" id="3691660at2759"/>
<evidence type="ECO:0000313" key="2">
    <source>
        <dbReference type="EMBL" id="RAR16039.1"/>
    </source>
</evidence>
<accession>A0A364NFG3</accession>
<gene>
    <name evidence="2" type="ORF">DDE83_000614</name>
</gene>
<proteinExistence type="predicted"/>
<feature type="compositionally biased region" description="Polar residues" evidence="1">
    <location>
        <begin position="86"/>
        <end position="99"/>
    </location>
</feature>